<dbReference type="Proteomes" id="UP000657385">
    <property type="component" value="Unassembled WGS sequence"/>
</dbReference>
<dbReference type="RefSeq" id="WP_196193379.1">
    <property type="nucleotide sequence ID" value="NZ_JADPRT010000003.1"/>
</dbReference>
<evidence type="ECO:0000313" key="3">
    <source>
        <dbReference type="Proteomes" id="UP000657385"/>
    </source>
</evidence>
<feature type="region of interest" description="Disordered" evidence="1">
    <location>
        <begin position="150"/>
        <end position="169"/>
    </location>
</feature>
<dbReference type="PANTHER" id="PTHR42815:SF2">
    <property type="entry name" value="FAD-BINDING, PUTATIVE (AFU_ORTHOLOGUE AFUA_6G07600)-RELATED"/>
    <property type="match status" value="1"/>
</dbReference>
<dbReference type="PANTHER" id="PTHR42815">
    <property type="entry name" value="FAD-BINDING, PUTATIVE (AFU_ORTHOLOGUE AFUA_6G07600)-RELATED"/>
    <property type="match status" value="1"/>
</dbReference>
<dbReference type="Gene3D" id="2.30.110.10">
    <property type="entry name" value="Electron Transport, Fmn-binding Protein, Chain A"/>
    <property type="match status" value="1"/>
</dbReference>
<accession>A0A931AZ69</accession>
<reference evidence="2" key="1">
    <citation type="submission" date="2020-11" db="EMBL/GenBank/DDBJ databases">
        <title>Isolation and identification of active actinomycetes.</title>
        <authorList>
            <person name="Yu B."/>
        </authorList>
    </citation>
    <scope>NUCLEOTIDE SEQUENCE</scope>
    <source>
        <strain evidence="2">NEAU-YB345</strain>
    </source>
</reference>
<sequence>MAAIGYHPGERAAQAFAGETHRAEHLGRSIRDTIPPVAADFLAQRQLFVVGAEDRSGRMWTTVLAGEPGFLAVPDEHTVTVAAVPHPEDPLRAVLDGSEGGPTQVGTIALEPATRRRMRLNGLLDGRTSDGWVLRAEQVFSNCPKYIQKRRPVPASPTTRPGPARRSAELTTAQRLRVGTADTFFVATAGPDGRADASHRGGFPGFVETLSPTTLRWREYPGNGAYMTLGNVEVNPCAGLVLPDWESGDLLLLTGEAHTDWQEQAVTFTLTEAVELPGALPMRWSEPEFSPANPPLG</sequence>
<proteinExistence type="predicted"/>
<comment type="caution">
    <text evidence="2">The sequence shown here is derived from an EMBL/GenBank/DDBJ whole genome shotgun (WGS) entry which is preliminary data.</text>
</comment>
<protein>
    <submittedName>
        <fullName evidence="2">Pyridoxamine 5'-phosphate oxidase family protein</fullName>
    </submittedName>
</protein>
<evidence type="ECO:0000313" key="2">
    <source>
        <dbReference type="EMBL" id="MBF9068230.1"/>
    </source>
</evidence>
<keyword evidence="3" id="KW-1185">Reference proteome</keyword>
<evidence type="ECO:0000256" key="1">
    <source>
        <dbReference type="SAM" id="MobiDB-lite"/>
    </source>
</evidence>
<dbReference type="AlphaFoldDB" id="A0A931AZ69"/>
<dbReference type="InterPro" id="IPR012349">
    <property type="entry name" value="Split_barrel_FMN-bd"/>
</dbReference>
<name>A0A931AZ69_9ACTN</name>
<organism evidence="2 3">
    <name type="scientific">Streptacidiphilus fuscans</name>
    <dbReference type="NCBI Taxonomy" id="2789292"/>
    <lineage>
        <taxon>Bacteria</taxon>
        <taxon>Bacillati</taxon>
        <taxon>Actinomycetota</taxon>
        <taxon>Actinomycetes</taxon>
        <taxon>Kitasatosporales</taxon>
        <taxon>Streptomycetaceae</taxon>
        <taxon>Streptacidiphilus</taxon>
    </lineage>
</organism>
<dbReference type="EMBL" id="JADPRT010000003">
    <property type="protein sequence ID" value="MBF9068230.1"/>
    <property type="molecule type" value="Genomic_DNA"/>
</dbReference>
<gene>
    <name evidence="2" type="ORF">I2501_09290</name>
</gene>